<feature type="transmembrane region" description="Helical" evidence="1">
    <location>
        <begin position="89"/>
        <end position="110"/>
    </location>
</feature>
<sequence>MATRKNRERAKFLLLNLLKSFFYLALLVGLFLLFRHFSTEEQRYAWFGSIYDNTVLVMGMFVLSEILFGIIPPEVFMLWSLETASIGPYFLSIGILSVISYGAGFLNFTLGRWVRDKDWISRTRFPRLRRYMRLFEKYGGYLVVVASITPLPFSAISLLSGVGGLHPRTYLLLSLFRILRYFVYASILTGIAGL</sequence>
<organism evidence="3 4">
    <name type="scientific">Cyclobacterium xiamenense</name>
    <dbReference type="NCBI Taxonomy" id="1297121"/>
    <lineage>
        <taxon>Bacteria</taxon>
        <taxon>Pseudomonadati</taxon>
        <taxon>Bacteroidota</taxon>
        <taxon>Cytophagia</taxon>
        <taxon>Cytophagales</taxon>
        <taxon>Cyclobacteriaceae</taxon>
        <taxon>Cyclobacterium</taxon>
    </lineage>
</organism>
<reference evidence="4" key="1">
    <citation type="submission" date="2016-10" db="EMBL/GenBank/DDBJ databases">
        <authorList>
            <person name="Varghese N."/>
            <person name="Submissions S."/>
        </authorList>
    </citation>
    <scope>NUCLEOTIDE SEQUENCE [LARGE SCALE GENOMIC DNA]</scope>
    <source>
        <strain evidence="4">IBRC-M 10761</strain>
    </source>
</reference>
<dbReference type="OrthoDB" id="1118259at2"/>
<evidence type="ECO:0000259" key="2">
    <source>
        <dbReference type="Pfam" id="PF09335"/>
    </source>
</evidence>
<dbReference type="AlphaFoldDB" id="A0A1H6VWS5"/>
<evidence type="ECO:0000313" key="4">
    <source>
        <dbReference type="Proteomes" id="UP000199403"/>
    </source>
</evidence>
<keyword evidence="4" id="KW-1185">Reference proteome</keyword>
<feature type="domain" description="VTT" evidence="2">
    <location>
        <begin position="89"/>
        <end position="187"/>
    </location>
</feature>
<dbReference type="Pfam" id="PF09335">
    <property type="entry name" value="VTT_dom"/>
    <property type="match status" value="1"/>
</dbReference>
<protein>
    <submittedName>
        <fullName evidence="3">SNARE associated Golgi protein</fullName>
    </submittedName>
</protein>
<dbReference type="Proteomes" id="UP000199403">
    <property type="component" value="Unassembled WGS sequence"/>
</dbReference>
<accession>A0A1H6VWS5</accession>
<proteinExistence type="predicted"/>
<dbReference type="EMBL" id="FNZH01000002">
    <property type="protein sequence ID" value="SEJ08146.1"/>
    <property type="molecule type" value="Genomic_DNA"/>
</dbReference>
<dbReference type="STRING" id="1416801.SAMN05192553_102293"/>
<keyword evidence="1" id="KW-0812">Transmembrane</keyword>
<name>A0A1H6VWS5_9BACT</name>
<keyword evidence="1" id="KW-1133">Transmembrane helix</keyword>
<keyword evidence="1" id="KW-0472">Membrane</keyword>
<dbReference type="InterPro" id="IPR032816">
    <property type="entry name" value="VTT_dom"/>
</dbReference>
<evidence type="ECO:0000256" key="1">
    <source>
        <dbReference type="SAM" id="Phobius"/>
    </source>
</evidence>
<feature type="transmembrane region" description="Helical" evidence="1">
    <location>
        <begin position="138"/>
        <end position="159"/>
    </location>
</feature>
<feature type="transmembrane region" description="Helical" evidence="1">
    <location>
        <begin position="54"/>
        <end position="77"/>
    </location>
</feature>
<feature type="transmembrane region" description="Helical" evidence="1">
    <location>
        <begin position="171"/>
        <end position="192"/>
    </location>
</feature>
<dbReference type="RefSeq" id="WP_092171010.1">
    <property type="nucleotide sequence ID" value="NZ_FNZH01000002.1"/>
</dbReference>
<evidence type="ECO:0000313" key="3">
    <source>
        <dbReference type="EMBL" id="SEJ08146.1"/>
    </source>
</evidence>
<gene>
    <name evidence="3" type="ORF">SAMN05192553_102293</name>
</gene>
<feature type="transmembrane region" description="Helical" evidence="1">
    <location>
        <begin position="12"/>
        <end position="34"/>
    </location>
</feature>